<dbReference type="InterPro" id="IPR022585">
    <property type="entry name" value="TraD_N"/>
</dbReference>
<feature type="domain" description="TraD coupling protein N-terminal" evidence="9">
    <location>
        <begin position="31"/>
        <end position="130"/>
    </location>
</feature>
<dbReference type="InterPro" id="IPR019476">
    <property type="entry name" value="T4SS_TraD_DNA-bd"/>
</dbReference>
<dbReference type="InterPro" id="IPR014128">
    <property type="entry name" value="T4SS_TraD"/>
</dbReference>
<keyword evidence="3 7" id="KW-0812">Transmembrane</keyword>
<dbReference type="AlphaFoldDB" id="A0AAJ6FS49"/>
<dbReference type="Gene3D" id="3.40.50.300">
    <property type="entry name" value="P-loop containing nucleotide triphosphate hydrolases"/>
    <property type="match status" value="1"/>
</dbReference>
<dbReference type="PANTHER" id="PTHR37937:SF1">
    <property type="entry name" value="CONJUGATIVE TRANSFER: DNA TRANSPORT"/>
    <property type="match status" value="1"/>
</dbReference>
<organism evidence="10 11">
    <name type="scientific">Providencia rettgeri</name>
    <dbReference type="NCBI Taxonomy" id="587"/>
    <lineage>
        <taxon>Bacteria</taxon>
        <taxon>Pseudomonadati</taxon>
        <taxon>Pseudomonadota</taxon>
        <taxon>Gammaproteobacteria</taxon>
        <taxon>Enterobacterales</taxon>
        <taxon>Morganellaceae</taxon>
        <taxon>Providencia</taxon>
    </lineage>
</organism>
<evidence type="ECO:0000256" key="7">
    <source>
        <dbReference type="SAM" id="Phobius"/>
    </source>
</evidence>
<evidence type="ECO:0000259" key="8">
    <source>
        <dbReference type="Pfam" id="PF10412"/>
    </source>
</evidence>
<feature type="compositionally biased region" description="Polar residues" evidence="6">
    <location>
        <begin position="635"/>
        <end position="667"/>
    </location>
</feature>
<evidence type="ECO:0000256" key="3">
    <source>
        <dbReference type="ARBA" id="ARBA00022692"/>
    </source>
</evidence>
<dbReference type="Proteomes" id="UP000682358">
    <property type="component" value="Plasmid p15628B_125"/>
</dbReference>
<dbReference type="GO" id="GO:0005886">
    <property type="term" value="C:plasma membrane"/>
    <property type="evidence" value="ECO:0007669"/>
    <property type="project" value="UniProtKB-SubCell"/>
</dbReference>
<dbReference type="CDD" id="cd01127">
    <property type="entry name" value="TrwB_TraG_TraD_VirD4"/>
    <property type="match status" value="1"/>
</dbReference>
<accession>A0AAJ6FS49</accession>
<evidence type="ECO:0000256" key="4">
    <source>
        <dbReference type="ARBA" id="ARBA00022989"/>
    </source>
</evidence>
<comment type="subcellular location">
    <subcellularLocation>
        <location evidence="1">Cell membrane</location>
        <topology evidence="1">Multi-pass membrane protein</topology>
    </subcellularLocation>
</comment>
<gene>
    <name evidence="10" type="primary">traD</name>
    <name evidence="10" type="ORF">KOF27_22245</name>
</gene>
<reference evidence="10" key="1">
    <citation type="submission" date="2023-04" db="EMBL/GenBank/DDBJ databases">
        <title>Co-integrate Col3M blaNDM-1-harbouring plasmids in clinical Providencia rettgeri isolates from Argentina.</title>
        <authorList>
            <person name="de Belder D."/>
            <person name="Martino F."/>
            <person name="Tijet N."/>
            <person name="Melano R.G."/>
            <person name="Faccone D."/>
            <person name="de Mendieta J.M."/>
            <person name="Rapoport M."/>
            <person name="Albornoz E."/>
            <person name="Petroni A."/>
            <person name="Tuduri E."/>
            <person name="Derdoy L."/>
            <person name="Cogut S."/>
            <person name="Errecalde L."/>
            <person name="Pasteran F."/>
            <person name="Corso A."/>
            <person name="Gomez S.A."/>
        </authorList>
    </citation>
    <scope>NUCLEOTIDE SEQUENCE</scope>
    <source>
        <strain evidence="10">PreM15628</strain>
        <plasmid evidence="10">p15628B_125</plasmid>
    </source>
</reference>
<dbReference type="InterPro" id="IPR051539">
    <property type="entry name" value="T4SS-coupling_protein"/>
</dbReference>
<evidence type="ECO:0000256" key="2">
    <source>
        <dbReference type="ARBA" id="ARBA00022475"/>
    </source>
</evidence>
<evidence type="ECO:0000313" key="11">
    <source>
        <dbReference type="Proteomes" id="UP000682358"/>
    </source>
</evidence>
<keyword evidence="4 7" id="KW-1133">Transmembrane helix</keyword>
<sequence>MSSTKHITQGGQVFSYMLGMFMQVNKRISFWLVNFYLILLPLIFYLKVPLQEIKNGGLYWWLYFTSAGEKALYRVPPLYDVHFDGQLFRFTSANILKDPYMMYAGDIFLQELWLSFVWASVFVGILAFVIYRFLHRLGQRQAKDDVIGGRTLTEDIKLVRNMLHARREASPITFDGLPLKLNSEVQNMLMHGTPGSGKSNAMNKLLIQLRQRGDMVIVFDKGCSLVKKHYNENIDKLLNPLDERCENWDLWRECLTTPDFDSMANTLIPQSTSEDPFWTGSARTIFTAVSAKLGSDDKRSYNKLLRTLLAIDLKTLRAYVAGTEASNLMEEKVEKTAISIRGVLTNYVKALRYLQGIERNGKEPFAIREWMKTVNEKKARHGWLWITSNARQHESLKPLISMWLAQAANCLLEMGENPERRVWFIYDELASLHKLPELPQVLSEARKFGGCFTLGFQNKPQLDYTYGRDYADAMMDLLNTRFFFRSPDENVAKWVRDQLGQERIKRFSEQYSYGKETVRDGVSFNKQQEDSDLVNYSDVQSLPDLTCYITLPGQYPVVKHAMRYEKIKPVAAEFTARAINDSLDQEIEAEINERLKMGAIPDGVNQVIDSLISGHPIELPVETTPNNTVTDVAQPQPIVQPTPNSTTPKNSQIATGTASSENLTESQGGREVVVDNLRVNTDTGEVLGATTGHEENPQDLYDSYTRMRQEEKEILGDPHANHSSSSQEFEHDDPNWEKWWCWRLHRLPIMRQIIIPMKTIIISSATLKPAGWAKVLNPWD</sequence>
<keyword evidence="5 7" id="KW-0472">Membrane</keyword>
<feature type="domain" description="Type IV secretion system coupling protein TraD DNA-binding" evidence="8">
    <location>
        <begin position="172"/>
        <end position="560"/>
    </location>
</feature>
<dbReference type="Gene3D" id="1.10.8.80">
    <property type="entry name" value="Magnesium chelatase subunit I, C-Terminal domain"/>
    <property type="match status" value="1"/>
</dbReference>
<feature type="transmembrane region" description="Helical" evidence="7">
    <location>
        <begin position="112"/>
        <end position="134"/>
    </location>
</feature>
<dbReference type="EMBL" id="CP123374">
    <property type="protein sequence ID" value="WHT96125.1"/>
    <property type="molecule type" value="Genomic_DNA"/>
</dbReference>
<dbReference type="PANTHER" id="PTHR37937">
    <property type="entry name" value="CONJUGATIVE TRANSFER: DNA TRANSPORT"/>
    <property type="match status" value="1"/>
</dbReference>
<keyword evidence="10" id="KW-0614">Plasmid</keyword>
<proteinExistence type="predicted"/>
<keyword evidence="2" id="KW-1003">Cell membrane</keyword>
<feature type="transmembrane region" description="Helical" evidence="7">
    <location>
        <begin position="28"/>
        <end position="46"/>
    </location>
</feature>
<name>A0AAJ6FS49_PRORE</name>
<dbReference type="Pfam" id="PF12615">
    <property type="entry name" value="TraD_N"/>
    <property type="match status" value="1"/>
</dbReference>
<feature type="region of interest" description="Disordered" evidence="6">
    <location>
        <begin position="635"/>
        <end position="671"/>
    </location>
</feature>
<evidence type="ECO:0000256" key="6">
    <source>
        <dbReference type="SAM" id="MobiDB-lite"/>
    </source>
</evidence>
<dbReference type="Pfam" id="PF10412">
    <property type="entry name" value="TrwB_AAD_bind"/>
    <property type="match status" value="1"/>
</dbReference>
<geneLocation type="plasmid" evidence="10 11">
    <name>p15628B_125</name>
</geneLocation>
<evidence type="ECO:0000256" key="1">
    <source>
        <dbReference type="ARBA" id="ARBA00004651"/>
    </source>
</evidence>
<dbReference type="SUPFAM" id="SSF52540">
    <property type="entry name" value="P-loop containing nucleoside triphosphate hydrolases"/>
    <property type="match status" value="1"/>
</dbReference>
<protein>
    <submittedName>
        <fullName evidence="10">Type IV conjugative transfer system coupling protein TraD</fullName>
    </submittedName>
</protein>
<dbReference type="InterPro" id="IPR027417">
    <property type="entry name" value="P-loop_NTPase"/>
</dbReference>
<evidence type="ECO:0000256" key="5">
    <source>
        <dbReference type="ARBA" id="ARBA00023136"/>
    </source>
</evidence>
<dbReference type="NCBIfam" id="TIGR02759">
    <property type="entry name" value="TraD_Ftype"/>
    <property type="match status" value="1"/>
</dbReference>
<evidence type="ECO:0000259" key="9">
    <source>
        <dbReference type="Pfam" id="PF12615"/>
    </source>
</evidence>
<evidence type="ECO:0000313" key="10">
    <source>
        <dbReference type="EMBL" id="WHT96125.1"/>
    </source>
</evidence>